<dbReference type="Pfam" id="PF00126">
    <property type="entry name" value="HTH_1"/>
    <property type="match status" value="1"/>
</dbReference>
<comment type="similarity">
    <text evidence="1">Belongs to the LysR transcriptional regulatory family.</text>
</comment>
<evidence type="ECO:0000313" key="7">
    <source>
        <dbReference type="Proteomes" id="UP000494214"/>
    </source>
</evidence>
<accession>A0A6S6ZF66</accession>
<dbReference type="InterPro" id="IPR005119">
    <property type="entry name" value="LysR_subst-bd"/>
</dbReference>
<sequence>MRFSSTAAMYTLKQLEAFYWSSELGSFSASSRKLHTTQSAVAKRVGELEAFAGAPLFERRAKKLLMTPQGRKLFELASQMLELNSRIVQNMADPASFEGVVRLGVTELVGMTWLAGLIKQISQRYPRVQLMPEIDGGITLYERLEQDELDLAIMPGPFWGYQYDCTHLGAVTNVWMASPALDIDVAAALTPQDLAPYPVISQPTNSALSHLYDAWFAEQGMPVKRVLTCNSLGMMAQLTMLGLGISYLPGAYFAPLVARGALCQLNVQPDLPTINYYAVHKKNIVNPVVSRVIDIAREECAFEVAGAFLPHVPPAARPIEAGEGDLPDGSPAGRRA</sequence>
<evidence type="ECO:0000256" key="1">
    <source>
        <dbReference type="ARBA" id="ARBA00009437"/>
    </source>
</evidence>
<evidence type="ECO:0000256" key="2">
    <source>
        <dbReference type="ARBA" id="ARBA00023015"/>
    </source>
</evidence>
<proteinExistence type="inferred from homology"/>
<dbReference type="InterPro" id="IPR000847">
    <property type="entry name" value="LysR_HTH_N"/>
</dbReference>
<evidence type="ECO:0000313" key="6">
    <source>
        <dbReference type="EMBL" id="CAB3664917.1"/>
    </source>
</evidence>
<gene>
    <name evidence="6" type="primary">metR_1</name>
    <name evidence="6" type="ORF">LMG26690_00779</name>
</gene>
<dbReference type="InterPro" id="IPR036390">
    <property type="entry name" value="WH_DNA-bd_sf"/>
</dbReference>
<feature type="domain" description="HTH lysR-type" evidence="5">
    <location>
        <begin position="10"/>
        <end position="67"/>
    </location>
</feature>
<dbReference type="InterPro" id="IPR036388">
    <property type="entry name" value="WH-like_DNA-bd_sf"/>
</dbReference>
<organism evidence="6 7">
    <name type="scientific">Achromobacter animicus</name>
    <dbReference type="NCBI Taxonomy" id="1389935"/>
    <lineage>
        <taxon>Bacteria</taxon>
        <taxon>Pseudomonadati</taxon>
        <taxon>Pseudomonadota</taxon>
        <taxon>Betaproteobacteria</taxon>
        <taxon>Burkholderiales</taxon>
        <taxon>Alcaligenaceae</taxon>
        <taxon>Achromobacter</taxon>
    </lineage>
</organism>
<evidence type="ECO:0000259" key="5">
    <source>
        <dbReference type="PROSITE" id="PS50931"/>
    </source>
</evidence>
<dbReference type="AlphaFoldDB" id="A0A6S6ZF66"/>
<dbReference type="PROSITE" id="PS50931">
    <property type="entry name" value="HTH_LYSR"/>
    <property type="match status" value="1"/>
</dbReference>
<evidence type="ECO:0000256" key="4">
    <source>
        <dbReference type="ARBA" id="ARBA00023163"/>
    </source>
</evidence>
<keyword evidence="3" id="KW-0238">DNA-binding</keyword>
<dbReference type="PANTHER" id="PTHR30126:SF77">
    <property type="entry name" value="TRANSCRIPTIONAL REGULATORY PROTEIN"/>
    <property type="match status" value="1"/>
</dbReference>
<dbReference type="EMBL" id="CADIJM010000001">
    <property type="protein sequence ID" value="CAB3664917.1"/>
    <property type="molecule type" value="Genomic_DNA"/>
</dbReference>
<name>A0A6S6ZF66_9BURK</name>
<evidence type="ECO:0000256" key="3">
    <source>
        <dbReference type="ARBA" id="ARBA00023125"/>
    </source>
</evidence>
<dbReference type="Gene3D" id="1.10.10.10">
    <property type="entry name" value="Winged helix-like DNA-binding domain superfamily/Winged helix DNA-binding domain"/>
    <property type="match status" value="1"/>
</dbReference>
<dbReference type="PANTHER" id="PTHR30126">
    <property type="entry name" value="HTH-TYPE TRANSCRIPTIONAL REGULATOR"/>
    <property type="match status" value="1"/>
</dbReference>
<dbReference type="Pfam" id="PF03466">
    <property type="entry name" value="LysR_substrate"/>
    <property type="match status" value="1"/>
</dbReference>
<dbReference type="SUPFAM" id="SSF46785">
    <property type="entry name" value="Winged helix' DNA-binding domain"/>
    <property type="match status" value="1"/>
</dbReference>
<dbReference type="GO" id="GO:0000976">
    <property type="term" value="F:transcription cis-regulatory region binding"/>
    <property type="evidence" value="ECO:0007669"/>
    <property type="project" value="TreeGrafter"/>
</dbReference>
<reference evidence="6 7" key="1">
    <citation type="submission" date="2020-04" db="EMBL/GenBank/DDBJ databases">
        <authorList>
            <person name="De Canck E."/>
        </authorList>
    </citation>
    <scope>NUCLEOTIDE SEQUENCE [LARGE SCALE GENOMIC DNA]</scope>
    <source>
        <strain evidence="6 7">LMG 26690</strain>
    </source>
</reference>
<dbReference type="Gene3D" id="3.40.190.10">
    <property type="entry name" value="Periplasmic binding protein-like II"/>
    <property type="match status" value="2"/>
</dbReference>
<dbReference type="GO" id="GO:0003700">
    <property type="term" value="F:DNA-binding transcription factor activity"/>
    <property type="evidence" value="ECO:0007669"/>
    <property type="project" value="InterPro"/>
</dbReference>
<dbReference type="SUPFAM" id="SSF53850">
    <property type="entry name" value="Periplasmic binding protein-like II"/>
    <property type="match status" value="1"/>
</dbReference>
<dbReference type="Proteomes" id="UP000494214">
    <property type="component" value="Unassembled WGS sequence"/>
</dbReference>
<keyword evidence="2" id="KW-0805">Transcription regulation</keyword>
<keyword evidence="4" id="KW-0804">Transcription</keyword>
<dbReference type="CDD" id="cd05466">
    <property type="entry name" value="PBP2_LTTR_substrate"/>
    <property type="match status" value="1"/>
</dbReference>
<dbReference type="PRINTS" id="PR00039">
    <property type="entry name" value="HTHLYSR"/>
</dbReference>
<protein>
    <submittedName>
        <fullName evidence="6">HTH-type transcriptional regulator MetR</fullName>
    </submittedName>
</protein>
<keyword evidence="7" id="KW-1185">Reference proteome</keyword>